<proteinExistence type="predicted"/>
<protein>
    <submittedName>
        <fullName evidence="1">Uncharacterized protein</fullName>
    </submittedName>
</protein>
<dbReference type="Proteomes" id="UP000443582">
    <property type="component" value="Unassembled WGS sequence"/>
</dbReference>
<sequence>MVTKNFKEIHNNTQLEALKNEVKGNLFEFLVARQIAIVSKVESLFLKNVDSELLTMMREYESWLRQYDRNLLAKLPLLAIEMAKDLSSNIEGEIKNVTVVGKRHDHIIKERLHEADIVVQVQDIKSGDLKIVPISLKLVKSGANITTKSAGAKSIFEKYFRSYDSIGFVQNTLNEFIDKEFDRFASSLYNRHGLEYSGRFDSLWTKTQLPGELKDADRDDLYILYRHLIKHYHEIFTKLLSQDKAKFIESLLPLMGLGNKDVVQGICFYKHKSYDLDYCHVVNYTEVEEIRIHDLNPEISSFNISIGGDNLQVRVKPMNKFTAPSYKINCSMKFKRKD</sequence>
<evidence type="ECO:0000313" key="1">
    <source>
        <dbReference type="EMBL" id="RZF20764.1"/>
    </source>
</evidence>
<accession>A0ABY0IE06</accession>
<evidence type="ECO:0000313" key="2">
    <source>
        <dbReference type="Proteomes" id="UP000443582"/>
    </source>
</evidence>
<comment type="caution">
    <text evidence="1">The sequence shown here is derived from an EMBL/GenBank/DDBJ whole genome shotgun (WGS) entry which is preliminary data.</text>
</comment>
<reference evidence="2" key="1">
    <citation type="journal article" date="2019" name="Int. J. Syst. Evol. Microbiol.">
        <title>Halobacteriovorax valvorus sp. nov., a novel prokaryotic predator isolated from coastal seawater of China.</title>
        <authorList>
            <person name="Chen M.-X."/>
        </authorList>
    </citation>
    <scope>NUCLEOTIDE SEQUENCE [LARGE SCALE GENOMIC DNA]</scope>
    <source>
        <strain evidence="2">BL9</strain>
    </source>
</reference>
<dbReference type="EMBL" id="QDKL01000003">
    <property type="protein sequence ID" value="RZF20764.1"/>
    <property type="molecule type" value="Genomic_DNA"/>
</dbReference>
<name>A0ABY0IE06_9BACT</name>
<keyword evidence="2" id="KW-1185">Reference proteome</keyword>
<organism evidence="1 2">
    <name type="scientific">Halobacteriovorax vibrionivorans</name>
    <dbReference type="NCBI Taxonomy" id="2152716"/>
    <lineage>
        <taxon>Bacteria</taxon>
        <taxon>Pseudomonadati</taxon>
        <taxon>Bdellovibrionota</taxon>
        <taxon>Bacteriovoracia</taxon>
        <taxon>Bacteriovoracales</taxon>
        <taxon>Halobacteriovoraceae</taxon>
        <taxon>Halobacteriovorax</taxon>
    </lineage>
</organism>
<dbReference type="RefSeq" id="WP_115362908.1">
    <property type="nucleotide sequence ID" value="NZ_QDKL01000003.1"/>
</dbReference>
<gene>
    <name evidence="1" type="ORF">DAY19_12320</name>
</gene>